<organism evidence="1 2">
    <name type="scientific">Mycena metata</name>
    <dbReference type="NCBI Taxonomy" id="1033252"/>
    <lineage>
        <taxon>Eukaryota</taxon>
        <taxon>Fungi</taxon>
        <taxon>Dikarya</taxon>
        <taxon>Basidiomycota</taxon>
        <taxon>Agaricomycotina</taxon>
        <taxon>Agaricomycetes</taxon>
        <taxon>Agaricomycetidae</taxon>
        <taxon>Agaricales</taxon>
        <taxon>Marasmiineae</taxon>
        <taxon>Mycenaceae</taxon>
        <taxon>Mycena</taxon>
    </lineage>
</organism>
<dbReference type="Proteomes" id="UP001215598">
    <property type="component" value="Unassembled WGS sequence"/>
</dbReference>
<protein>
    <recommendedName>
        <fullName evidence="3">F-box domain-containing protein</fullName>
    </recommendedName>
</protein>
<keyword evidence="2" id="KW-1185">Reference proteome</keyword>
<dbReference type="EMBL" id="JARKIB010000547">
    <property type="protein sequence ID" value="KAJ7700912.1"/>
    <property type="molecule type" value="Genomic_DNA"/>
</dbReference>
<evidence type="ECO:0008006" key="3">
    <source>
        <dbReference type="Google" id="ProtNLM"/>
    </source>
</evidence>
<name>A0AAD7DY31_9AGAR</name>
<dbReference type="SUPFAM" id="SSF52047">
    <property type="entry name" value="RNI-like"/>
    <property type="match status" value="1"/>
</dbReference>
<reference evidence="1" key="1">
    <citation type="submission" date="2023-03" db="EMBL/GenBank/DDBJ databases">
        <title>Massive genome expansion in bonnet fungi (Mycena s.s.) driven by repeated elements and novel gene families across ecological guilds.</title>
        <authorList>
            <consortium name="Lawrence Berkeley National Laboratory"/>
            <person name="Harder C.B."/>
            <person name="Miyauchi S."/>
            <person name="Viragh M."/>
            <person name="Kuo A."/>
            <person name="Thoen E."/>
            <person name="Andreopoulos B."/>
            <person name="Lu D."/>
            <person name="Skrede I."/>
            <person name="Drula E."/>
            <person name="Henrissat B."/>
            <person name="Morin E."/>
            <person name="Kohler A."/>
            <person name="Barry K."/>
            <person name="LaButti K."/>
            <person name="Morin E."/>
            <person name="Salamov A."/>
            <person name="Lipzen A."/>
            <person name="Mereny Z."/>
            <person name="Hegedus B."/>
            <person name="Baldrian P."/>
            <person name="Stursova M."/>
            <person name="Weitz H."/>
            <person name="Taylor A."/>
            <person name="Grigoriev I.V."/>
            <person name="Nagy L.G."/>
            <person name="Martin F."/>
            <person name="Kauserud H."/>
        </authorList>
    </citation>
    <scope>NUCLEOTIDE SEQUENCE</scope>
    <source>
        <strain evidence="1">CBHHK182m</strain>
    </source>
</reference>
<dbReference type="AlphaFoldDB" id="A0AAD7DY31"/>
<evidence type="ECO:0000313" key="2">
    <source>
        <dbReference type="Proteomes" id="UP001215598"/>
    </source>
</evidence>
<evidence type="ECO:0000313" key="1">
    <source>
        <dbReference type="EMBL" id="KAJ7700912.1"/>
    </source>
</evidence>
<gene>
    <name evidence="1" type="ORF">B0H16DRAFT_766757</name>
</gene>
<comment type="caution">
    <text evidence="1">The sequence shown here is derived from an EMBL/GenBank/DDBJ whole genome shotgun (WGS) entry which is preliminary data.</text>
</comment>
<proteinExistence type="predicted"/>
<sequence>MPPLTALPFDIISQIFVRCLPEDPSPSPTEAPLLLARICRELRDVALATHHLWDTLDVEINPKTIASKVLLLEAWVPRAGNLPRSIGLTYHGGGRSQVHDVMLSRNEIPLLSTLLARYAPHWTVVNLHIPMLGLTRLHPPAEGFASLRKLVLDCGSFPEDKENEFCAFLDSPRLRELHIISRGSVKPISLPWAQLTILRLDNPTVVQSLEALVLVPNLVKFTCRVSPVIGRTPLAPPPLAHLESLALVLSERHAYPLLLQYLTVPALLHLALDFHDPQQMMALELPALITRSRCSLRRLSVKLTSRRECTEAHYRELFHPLHSLEELEFIEMHAVALETGLHLLKAHPELLPNLTTVNIEQVDGFVDPALLADLVDSRRHSPVQLKTVKVSSPSPPEYMMP</sequence>
<accession>A0AAD7DY31</accession>